<evidence type="ECO:0000313" key="6">
    <source>
        <dbReference type="Proteomes" id="UP000780801"/>
    </source>
</evidence>
<gene>
    <name evidence="5" type="ORF">BGW38_010718</name>
</gene>
<feature type="compositionally biased region" description="Basic and acidic residues" evidence="3">
    <location>
        <begin position="319"/>
        <end position="337"/>
    </location>
</feature>
<protein>
    <recommendedName>
        <fullName evidence="7">Kelch motif-containing protein</fullName>
    </recommendedName>
</protein>
<reference evidence="5" key="1">
    <citation type="journal article" date="2020" name="Fungal Divers.">
        <title>Resolving the Mortierellaceae phylogeny through synthesis of multi-gene phylogenetics and phylogenomics.</title>
        <authorList>
            <person name="Vandepol N."/>
            <person name="Liber J."/>
            <person name="Desiro A."/>
            <person name="Na H."/>
            <person name="Kennedy M."/>
            <person name="Barry K."/>
            <person name="Grigoriev I.V."/>
            <person name="Miller A.N."/>
            <person name="O'Donnell K."/>
            <person name="Stajich J.E."/>
            <person name="Bonito G."/>
        </authorList>
    </citation>
    <scope>NUCLEOTIDE SEQUENCE</scope>
    <source>
        <strain evidence="5">KOD1015</strain>
    </source>
</reference>
<keyword evidence="4" id="KW-0812">Transmembrane</keyword>
<sequence length="404" mass="44440">MITFRTGGSSYAMRYSVSNDTWSPSRINPLHGAMHGITPVTDPTTGLVYLAAGYTGIRSEMSIYDFEKDTIYSGQPLPDPSQIFEARAYYRAVWSKKRESILYFGGYNTMLKTVDHANTVSEFVPKTLTWQVMPTTGEIPTMRADHCMASNDDGTLVIVYGGRVNASPTTFSGELFILDTDKRTWKKGLTGPSRIYSACTVAGDQFIIWGGLNGDYQSAEKPMLIYNLTKDEWVDAYTPPTAYTDKSTKSDTAAGSSSITGAIIGGTVGCLAIIIIFALAWVFLRRRQNTIRGSLINSQDDDEYGNTNRNSHYASTSFEADRSPGLRGLAHQDRDHEQEALELRQGLLLQNHPPVGSYRPQTTYVPSRRSGEARRSVMNDAPPSAPGFAYGSPYNSGMTPSAKN</sequence>
<evidence type="ECO:0000313" key="5">
    <source>
        <dbReference type="EMBL" id="KAF9582819.1"/>
    </source>
</evidence>
<proteinExistence type="predicted"/>
<accession>A0A9P6KEQ5</accession>
<feature type="compositionally biased region" description="Polar residues" evidence="3">
    <location>
        <begin position="393"/>
        <end position="404"/>
    </location>
</feature>
<comment type="caution">
    <text evidence="5">The sequence shown here is derived from an EMBL/GenBank/DDBJ whole genome shotgun (WGS) entry which is preliminary data.</text>
</comment>
<feature type="region of interest" description="Disordered" evidence="3">
    <location>
        <begin position="296"/>
        <end position="337"/>
    </location>
</feature>
<evidence type="ECO:0000256" key="2">
    <source>
        <dbReference type="ARBA" id="ARBA00022737"/>
    </source>
</evidence>
<dbReference type="Pfam" id="PF24681">
    <property type="entry name" value="Kelch_KLHDC2_KLHL20_DRC7"/>
    <property type="match status" value="1"/>
</dbReference>
<keyword evidence="4" id="KW-1133">Transmembrane helix</keyword>
<dbReference type="Proteomes" id="UP000780801">
    <property type="component" value="Unassembled WGS sequence"/>
</dbReference>
<dbReference type="InterPro" id="IPR015915">
    <property type="entry name" value="Kelch-typ_b-propeller"/>
</dbReference>
<dbReference type="PANTHER" id="PTHR46093:SF18">
    <property type="entry name" value="FIBRONECTIN TYPE-III DOMAIN-CONTAINING PROTEIN"/>
    <property type="match status" value="1"/>
</dbReference>
<dbReference type="OrthoDB" id="10251809at2759"/>
<name>A0A9P6KEQ5_9FUNG</name>
<feature type="region of interest" description="Disordered" evidence="3">
    <location>
        <begin position="351"/>
        <end position="404"/>
    </location>
</feature>
<dbReference type="EMBL" id="JAABOA010000913">
    <property type="protein sequence ID" value="KAF9582819.1"/>
    <property type="molecule type" value="Genomic_DNA"/>
</dbReference>
<keyword evidence="2" id="KW-0677">Repeat</keyword>
<dbReference type="CDD" id="cd12087">
    <property type="entry name" value="TM_EGFR-like"/>
    <property type="match status" value="1"/>
</dbReference>
<evidence type="ECO:0000256" key="1">
    <source>
        <dbReference type="ARBA" id="ARBA00022441"/>
    </source>
</evidence>
<evidence type="ECO:0008006" key="7">
    <source>
        <dbReference type="Google" id="ProtNLM"/>
    </source>
</evidence>
<organism evidence="5 6">
    <name type="scientific">Lunasporangiospora selenospora</name>
    <dbReference type="NCBI Taxonomy" id="979761"/>
    <lineage>
        <taxon>Eukaryota</taxon>
        <taxon>Fungi</taxon>
        <taxon>Fungi incertae sedis</taxon>
        <taxon>Mucoromycota</taxon>
        <taxon>Mortierellomycotina</taxon>
        <taxon>Mortierellomycetes</taxon>
        <taxon>Mortierellales</taxon>
        <taxon>Mortierellaceae</taxon>
        <taxon>Lunasporangiospora</taxon>
    </lineage>
</organism>
<evidence type="ECO:0000256" key="4">
    <source>
        <dbReference type="SAM" id="Phobius"/>
    </source>
</evidence>
<dbReference type="SUPFAM" id="SSF117281">
    <property type="entry name" value="Kelch motif"/>
    <property type="match status" value="1"/>
</dbReference>
<evidence type="ECO:0000256" key="3">
    <source>
        <dbReference type="SAM" id="MobiDB-lite"/>
    </source>
</evidence>
<keyword evidence="1" id="KW-0880">Kelch repeat</keyword>
<dbReference type="PANTHER" id="PTHR46093">
    <property type="entry name" value="ACYL-COA-BINDING DOMAIN-CONTAINING PROTEIN 5"/>
    <property type="match status" value="1"/>
</dbReference>
<feature type="transmembrane region" description="Helical" evidence="4">
    <location>
        <begin position="259"/>
        <end position="284"/>
    </location>
</feature>
<keyword evidence="4" id="KW-0472">Membrane</keyword>
<dbReference type="Gene3D" id="2.120.10.80">
    <property type="entry name" value="Kelch-type beta propeller"/>
    <property type="match status" value="1"/>
</dbReference>
<dbReference type="AlphaFoldDB" id="A0A9P6KEQ5"/>
<feature type="compositionally biased region" description="Polar residues" evidence="3">
    <location>
        <begin position="305"/>
        <end position="318"/>
    </location>
</feature>
<keyword evidence="6" id="KW-1185">Reference proteome</keyword>